<evidence type="ECO:0000313" key="1">
    <source>
        <dbReference type="EMBL" id="KAH9383727.1"/>
    </source>
</evidence>
<name>A0A9J6GZ51_HAELO</name>
<dbReference type="VEuPathDB" id="VectorBase:HLOH_058548"/>
<evidence type="ECO:0000313" key="2">
    <source>
        <dbReference type="Proteomes" id="UP000821853"/>
    </source>
</evidence>
<gene>
    <name evidence="1" type="ORF">HPB48_025493</name>
</gene>
<accession>A0A9J6GZ51</accession>
<reference evidence="1 2" key="1">
    <citation type="journal article" date="2020" name="Cell">
        <title>Large-Scale Comparative Analyses of Tick Genomes Elucidate Their Genetic Diversity and Vector Capacities.</title>
        <authorList>
            <consortium name="Tick Genome and Microbiome Consortium (TIGMIC)"/>
            <person name="Jia N."/>
            <person name="Wang J."/>
            <person name="Shi W."/>
            <person name="Du L."/>
            <person name="Sun Y."/>
            <person name="Zhan W."/>
            <person name="Jiang J.F."/>
            <person name="Wang Q."/>
            <person name="Zhang B."/>
            <person name="Ji P."/>
            <person name="Bell-Sakyi L."/>
            <person name="Cui X.M."/>
            <person name="Yuan T.T."/>
            <person name="Jiang B.G."/>
            <person name="Yang W.F."/>
            <person name="Lam T.T."/>
            <person name="Chang Q.C."/>
            <person name="Ding S.J."/>
            <person name="Wang X.J."/>
            <person name="Zhu J.G."/>
            <person name="Ruan X.D."/>
            <person name="Zhao L."/>
            <person name="Wei J.T."/>
            <person name="Ye R.Z."/>
            <person name="Que T.C."/>
            <person name="Du C.H."/>
            <person name="Zhou Y.H."/>
            <person name="Cheng J.X."/>
            <person name="Dai P.F."/>
            <person name="Guo W.B."/>
            <person name="Han X.H."/>
            <person name="Huang E.J."/>
            <person name="Li L.F."/>
            <person name="Wei W."/>
            <person name="Gao Y.C."/>
            <person name="Liu J.Z."/>
            <person name="Shao H.Z."/>
            <person name="Wang X."/>
            <person name="Wang C.C."/>
            <person name="Yang T.C."/>
            <person name="Huo Q.B."/>
            <person name="Li W."/>
            <person name="Chen H.Y."/>
            <person name="Chen S.E."/>
            <person name="Zhou L.G."/>
            <person name="Ni X.B."/>
            <person name="Tian J.H."/>
            <person name="Sheng Y."/>
            <person name="Liu T."/>
            <person name="Pan Y.S."/>
            <person name="Xia L.Y."/>
            <person name="Li J."/>
            <person name="Zhao F."/>
            <person name="Cao W.C."/>
        </authorList>
    </citation>
    <scope>NUCLEOTIDE SEQUENCE [LARGE SCALE GENOMIC DNA]</scope>
    <source>
        <strain evidence="1">HaeL-2018</strain>
    </source>
</reference>
<dbReference type="AlphaFoldDB" id="A0A9J6GZ51"/>
<dbReference type="Proteomes" id="UP000821853">
    <property type="component" value="Unassembled WGS sequence"/>
</dbReference>
<keyword evidence="2" id="KW-1185">Reference proteome</keyword>
<sequence length="154" mass="16925">MIMPTSDDTERWRTVHRARRPNAELQTVVFRPSTLSLKACKPIAVSQATATAAHLTPSELQDTVLQPQPDKNIISVSTFRMSALTKFRELQSLRIQDTYIPLCEYVAAPTDSCRGVIHGVEATTSPEELPPNLISTSASIISARMLACTETALM</sequence>
<protein>
    <submittedName>
        <fullName evidence="1">Uncharacterized protein</fullName>
    </submittedName>
</protein>
<dbReference type="EMBL" id="JABSTR010001244">
    <property type="protein sequence ID" value="KAH9383727.1"/>
    <property type="molecule type" value="Genomic_DNA"/>
</dbReference>
<organism evidence="1 2">
    <name type="scientific">Haemaphysalis longicornis</name>
    <name type="common">Bush tick</name>
    <dbReference type="NCBI Taxonomy" id="44386"/>
    <lineage>
        <taxon>Eukaryota</taxon>
        <taxon>Metazoa</taxon>
        <taxon>Ecdysozoa</taxon>
        <taxon>Arthropoda</taxon>
        <taxon>Chelicerata</taxon>
        <taxon>Arachnida</taxon>
        <taxon>Acari</taxon>
        <taxon>Parasitiformes</taxon>
        <taxon>Ixodida</taxon>
        <taxon>Ixodoidea</taxon>
        <taxon>Ixodidae</taxon>
        <taxon>Haemaphysalinae</taxon>
        <taxon>Haemaphysalis</taxon>
    </lineage>
</organism>
<proteinExistence type="predicted"/>
<comment type="caution">
    <text evidence="1">The sequence shown here is derived from an EMBL/GenBank/DDBJ whole genome shotgun (WGS) entry which is preliminary data.</text>
</comment>